<accession>A0A2G7G7U5</accession>
<dbReference type="InterPro" id="IPR029070">
    <property type="entry name" value="Chitinase_insertion_sf"/>
</dbReference>
<evidence type="ECO:0000259" key="15">
    <source>
        <dbReference type="PROSITE" id="PS50941"/>
    </source>
</evidence>
<dbReference type="GO" id="GO:0008843">
    <property type="term" value="F:endochitinase activity"/>
    <property type="evidence" value="ECO:0007669"/>
    <property type="project" value="UniProtKB-EC"/>
</dbReference>
<evidence type="ECO:0000313" key="17">
    <source>
        <dbReference type="EMBL" id="PIG88918.1"/>
    </source>
</evidence>
<feature type="domain" description="GH18" evidence="16">
    <location>
        <begin position="135"/>
        <end position="493"/>
    </location>
</feature>
<dbReference type="Pfam" id="PF00704">
    <property type="entry name" value="Glyco_hydro_18"/>
    <property type="match status" value="1"/>
</dbReference>
<gene>
    <name evidence="17" type="ORF">AARAC_002572</name>
</gene>
<evidence type="ECO:0000256" key="10">
    <source>
        <dbReference type="ARBA" id="ARBA00023326"/>
    </source>
</evidence>
<evidence type="ECO:0000256" key="7">
    <source>
        <dbReference type="ARBA" id="ARBA00023026"/>
    </source>
</evidence>
<keyword evidence="6" id="KW-0146">Chitin degradation</keyword>
<keyword evidence="4 11" id="KW-0147">Chitin-binding</keyword>
<evidence type="ECO:0000313" key="18">
    <source>
        <dbReference type="Proteomes" id="UP000231358"/>
    </source>
</evidence>
<feature type="chain" id="PRO_5013788612" description="chitinase" evidence="14">
    <location>
        <begin position="25"/>
        <end position="530"/>
    </location>
</feature>
<dbReference type="SMART" id="SM00270">
    <property type="entry name" value="ChtBD1"/>
    <property type="match status" value="2"/>
</dbReference>
<comment type="caution">
    <text evidence="17">The sequence shown here is derived from an EMBL/GenBank/DDBJ whole genome shotgun (WGS) entry which is preliminary data.</text>
</comment>
<keyword evidence="18" id="KW-1185">Reference proteome</keyword>
<dbReference type="InterPro" id="IPR018371">
    <property type="entry name" value="Chitin-binding_1_CS"/>
</dbReference>
<dbReference type="EC" id="3.2.1.14" evidence="3"/>
<evidence type="ECO:0000256" key="12">
    <source>
        <dbReference type="RuleBase" id="RU000489"/>
    </source>
</evidence>
<dbReference type="PROSITE" id="PS00026">
    <property type="entry name" value="CHIT_BIND_I_1"/>
    <property type="match status" value="1"/>
</dbReference>
<keyword evidence="5 12" id="KW-0378">Hydrolase</keyword>
<reference evidence="17 18" key="1">
    <citation type="submission" date="2017-05" db="EMBL/GenBank/DDBJ databases">
        <title>Genome sequence for an aflatoxigenic pathogen of Argentinian peanut, Aspergillus arachidicola.</title>
        <authorList>
            <person name="Moore G."/>
            <person name="Beltz S.B."/>
            <person name="Mack B.M."/>
        </authorList>
    </citation>
    <scope>NUCLEOTIDE SEQUENCE [LARGE SCALE GENOMIC DNA]</scope>
    <source>
        <strain evidence="17 18">CBS 117610</strain>
    </source>
</reference>
<dbReference type="InterPro" id="IPR001002">
    <property type="entry name" value="Chitin-bd_1"/>
</dbReference>
<dbReference type="GO" id="GO:0008061">
    <property type="term" value="F:chitin binding"/>
    <property type="evidence" value="ECO:0007669"/>
    <property type="project" value="UniProtKB-UniRule"/>
</dbReference>
<dbReference type="SUPFAM" id="SSF54556">
    <property type="entry name" value="Chitinase insertion domain"/>
    <property type="match status" value="1"/>
</dbReference>
<proteinExistence type="inferred from homology"/>
<organism evidence="17 18">
    <name type="scientific">Aspergillus arachidicola</name>
    <dbReference type="NCBI Taxonomy" id="656916"/>
    <lineage>
        <taxon>Eukaryota</taxon>
        <taxon>Fungi</taxon>
        <taxon>Dikarya</taxon>
        <taxon>Ascomycota</taxon>
        <taxon>Pezizomycotina</taxon>
        <taxon>Eurotiomycetes</taxon>
        <taxon>Eurotiomycetidae</taxon>
        <taxon>Eurotiales</taxon>
        <taxon>Aspergillaceae</taxon>
        <taxon>Aspergillus</taxon>
        <taxon>Aspergillus subgen. Circumdati</taxon>
    </lineage>
</organism>
<feature type="domain" description="Chitin-binding type-1" evidence="15">
    <location>
        <begin position="82"/>
        <end position="134"/>
    </location>
</feature>
<dbReference type="InterPro" id="IPR011583">
    <property type="entry name" value="Chitinase_II/V-like_cat"/>
</dbReference>
<dbReference type="SMART" id="SM00636">
    <property type="entry name" value="Glyco_18"/>
    <property type="match status" value="1"/>
</dbReference>
<feature type="disulfide bond" evidence="11">
    <location>
        <begin position="99"/>
        <end position="111"/>
    </location>
</feature>
<comment type="caution">
    <text evidence="11">Lacks conserved residue(s) required for the propagation of feature annotation.</text>
</comment>
<feature type="compositionally biased region" description="Basic and acidic residues" evidence="13">
    <location>
        <begin position="520"/>
        <end position="530"/>
    </location>
</feature>
<keyword evidence="10" id="KW-0624">Polysaccharide degradation</keyword>
<protein>
    <recommendedName>
        <fullName evidence="3">chitinase</fullName>
        <ecNumber evidence="3">3.2.1.14</ecNumber>
    </recommendedName>
</protein>
<keyword evidence="14" id="KW-0732">Signal</keyword>
<dbReference type="EMBL" id="NEXV01000089">
    <property type="protein sequence ID" value="PIG88918.1"/>
    <property type="molecule type" value="Genomic_DNA"/>
</dbReference>
<keyword evidence="8" id="KW-0119">Carbohydrate metabolism</keyword>
<evidence type="ECO:0000256" key="5">
    <source>
        <dbReference type="ARBA" id="ARBA00022801"/>
    </source>
</evidence>
<keyword evidence="11" id="KW-1015">Disulfide bond</keyword>
<dbReference type="PROSITE" id="PS50941">
    <property type="entry name" value="CHIT_BIND_I_2"/>
    <property type="match status" value="1"/>
</dbReference>
<dbReference type="GO" id="GO:0000272">
    <property type="term" value="P:polysaccharide catabolic process"/>
    <property type="evidence" value="ECO:0007669"/>
    <property type="project" value="UniProtKB-KW"/>
</dbReference>
<dbReference type="InterPro" id="IPR050314">
    <property type="entry name" value="Glycosyl_Hydrlase_18"/>
</dbReference>
<dbReference type="CDD" id="cd00035">
    <property type="entry name" value="ChtBD1"/>
    <property type="match status" value="1"/>
</dbReference>
<evidence type="ECO:0000256" key="11">
    <source>
        <dbReference type="PROSITE-ProRule" id="PRU00261"/>
    </source>
</evidence>
<comment type="similarity">
    <text evidence="2">Belongs to the glycosyl hydrolase 18 family. Chitinase class V subfamily.</text>
</comment>
<feature type="signal peptide" evidence="14">
    <location>
        <begin position="1"/>
        <end position="24"/>
    </location>
</feature>
<dbReference type="InterPro" id="IPR001223">
    <property type="entry name" value="Glyco_hydro18_cat"/>
</dbReference>
<dbReference type="InterPro" id="IPR036861">
    <property type="entry name" value="Endochitinase-like_sf"/>
</dbReference>
<dbReference type="STRING" id="656916.A0A2G7G7U5"/>
<dbReference type="PANTHER" id="PTHR11177">
    <property type="entry name" value="CHITINASE"/>
    <property type="match status" value="1"/>
</dbReference>
<dbReference type="InterPro" id="IPR017853">
    <property type="entry name" value="GH"/>
</dbReference>
<evidence type="ECO:0000256" key="2">
    <source>
        <dbReference type="ARBA" id="ARBA00008682"/>
    </source>
</evidence>
<evidence type="ECO:0000256" key="8">
    <source>
        <dbReference type="ARBA" id="ARBA00023277"/>
    </source>
</evidence>
<dbReference type="GO" id="GO:0006032">
    <property type="term" value="P:chitin catabolic process"/>
    <property type="evidence" value="ECO:0007669"/>
    <property type="project" value="UniProtKB-KW"/>
</dbReference>
<feature type="region of interest" description="Disordered" evidence="13">
    <location>
        <begin position="508"/>
        <end position="530"/>
    </location>
</feature>
<evidence type="ECO:0000256" key="13">
    <source>
        <dbReference type="SAM" id="MobiDB-lite"/>
    </source>
</evidence>
<evidence type="ECO:0000256" key="1">
    <source>
        <dbReference type="ARBA" id="ARBA00000822"/>
    </source>
</evidence>
<dbReference type="Pfam" id="PF00187">
    <property type="entry name" value="Chitin_bind_1"/>
    <property type="match status" value="1"/>
</dbReference>
<dbReference type="InterPro" id="IPR001579">
    <property type="entry name" value="Glyco_hydro_18_chit_AS"/>
</dbReference>
<keyword evidence="7" id="KW-0843">Virulence</keyword>
<dbReference type="Gene3D" id="3.30.60.10">
    <property type="entry name" value="Endochitinase-like"/>
    <property type="match status" value="1"/>
</dbReference>
<dbReference type="AlphaFoldDB" id="A0A2G7G7U5"/>
<evidence type="ECO:0000259" key="16">
    <source>
        <dbReference type="PROSITE" id="PS51910"/>
    </source>
</evidence>
<dbReference type="PANTHER" id="PTHR11177:SF333">
    <property type="entry name" value="CHITINASE"/>
    <property type="match status" value="1"/>
</dbReference>
<sequence length="530" mass="58909">MLPNRSATGLFSLFLCQIVVETLASHFSSLQLLPLPNDDTTCSKSKPCRLGCCGPIDSTGTGSCGFGPEFCGSKCTSNCDRKSECDAGWGKEWSNMSTCPLKVCCSKHGFCGTTQEFCGDKQVLSPECNGQSSKAKTIGYYEAWNPERRTCGQVEPKDIPLGIYSHLNFAFALIDPKTFRIAPMTDATAKRYQSLTSLKSRQNGLQVYIAIGGWDFNDPGPTRTTFSDLAGSQSAQDAFFESLISFMLHNDFDGVDLDWEYPTADDRGGRPEDFVNYVTLVKRLRERLDQLPRHFGLTITLPASYWYLQGFDIVNLEPYVDWFNVMTYDIHGLWDAHGKEVGPHALAHTNLTEINMGLELLWRNNINPARVVMGLGFYGRSFTMADLNCMEPGCLFKEGEAPSGQCTNVPGVISATEIHEIIRKGATVTFYKDAAVKVATWNTNQWVSWDDVETLKLKIDFANKRCLGGTMVWAVDLDDGTLVEALGNASGKKKQWTSDGKFRPMPCFGKNWPKGSNKTWIDKKEKPKKG</sequence>
<evidence type="ECO:0000256" key="4">
    <source>
        <dbReference type="ARBA" id="ARBA00022669"/>
    </source>
</evidence>
<evidence type="ECO:0000256" key="6">
    <source>
        <dbReference type="ARBA" id="ARBA00023024"/>
    </source>
</evidence>
<evidence type="ECO:0000256" key="3">
    <source>
        <dbReference type="ARBA" id="ARBA00012729"/>
    </source>
</evidence>
<dbReference type="SUPFAM" id="SSF51445">
    <property type="entry name" value="(Trans)glycosidases"/>
    <property type="match status" value="1"/>
</dbReference>
<evidence type="ECO:0000256" key="9">
    <source>
        <dbReference type="ARBA" id="ARBA00023295"/>
    </source>
</evidence>
<name>A0A2G7G7U5_9EURO</name>
<evidence type="ECO:0000256" key="14">
    <source>
        <dbReference type="SAM" id="SignalP"/>
    </source>
</evidence>
<dbReference type="PROSITE" id="PS01095">
    <property type="entry name" value="GH18_1"/>
    <property type="match status" value="1"/>
</dbReference>
<dbReference type="Proteomes" id="UP000231358">
    <property type="component" value="Unassembled WGS sequence"/>
</dbReference>
<dbReference type="Gene3D" id="3.10.50.10">
    <property type="match status" value="1"/>
</dbReference>
<dbReference type="SUPFAM" id="SSF57016">
    <property type="entry name" value="Plant lectins/antimicrobial peptides"/>
    <property type="match status" value="1"/>
</dbReference>
<dbReference type="Gene3D" id="3.20.20.80">
    <property type="entry name" value="Glycosidases"/>
    <property type="match status" value="1"/>
</dbReference>
<feature type="disulfide bond" evidence="11">
    <location>
        <begin position="104"/>
        <end position="118"/>
    </location>
</feature>
<comment type="catalytic activity">
    <reaction evidence="1">
        <text>Random endo-hydrolysis of N-acetyl-beta-D-glucosaminide (1-&gt;4)-beta-linkages in chitin and chitodextrins.</text>
        <dbReference type="EC" id="3.2.1.14"/>
    </reaction>
</comment>
<keyword evidence="9 12" id="KW-0326">Glycosidase</keyword>
<dbReference type="PROSITE" id="PS51910">
    <property type="entry name" value="GH18_2"/>
    <property type="match status" value="1"/>
</dbReference>